<keyword evidence="4 8" id="KW-0808">Transferase</keyword>
<keyword evidence="5 8" id="KW-0784">Thiamine biosynthesis</keyword>
<comment type="subcellular location">
    <subcellularLocation>
        <location evidence="8">Cytoplasm</location>
    </subcellularLocation>
</comment>
<feature type="active site" description="Schiff-base intermediate with DXP" evidence="8">
    <location>
        <position position="98"/>
    </location>
</feature>
<dbReference type="GO" id="GO:1990107">
    <property type="term" value="F:thiazole synthase activity"/>
    <property type="evidence" value="ECO:0007669"/>
    <property type="project" value="UniProtKB-EC"/>
</dbReference>
<dbReference type="HAMAP" id="MF_00443">
    <property type="entry name" value="ThiG"/>
    <property type="match status" value="1"/>
</dbReference>
<name>A0A9D1JY36_9BACT</name>
<feature type="binding site" evidence="8">
    <location>
        <position position="159"/>
    </location>
    <ligand>
        <name>1-deoxy-D-xylulose 5-phosphate</name>
        <dbReference type="ChEBI" id="CHEBI:57792"/>
    </ligand>
</feature>
<feature type="binding site" evidence="8">
    <location>
        <begin position="185"/>
        <end position="186"/>
    </location>
    <ligand>
        <name>1-deoxy-D-xylulose 5-phosphate</name>
        <dbReference type="ChEBI" id="CHEBI:57792"/>
    </ligand>
</feature>
<dbReference type="SUPFAM" id="SSF110399">
    <property type="entry name" value="ThiG-like"/>
    <property type="match status" value="1"/>
</dbReference>
<comment type="function">
    <text evidence="1 8">Catalyzes the rearrangement of 1-deoxy-D-xylulose 5-phosphate (DXP) to produce the thiazole phosphate moiety of thiamine. Sulfur is provided by the thiocarboxylate moiety of the carrier protein ThiS. In vitro, sulfur can be provided by H(2)S.</text>
</comment>
<comment type="caution">
    <text evidence="10">The sequence shown here is derived from an EMBL/GenBank/DDBJ whole genome shotgun (WGS) entry which is preliminary data.</text>
</comment>
<dbReference type="AlphaFoldDB" id="A0A9D1JY36"/>
<dbReference type="InterPro" id="IPR033983">
    <property type="entry name" value="Thiazole_synthase_ThiG"/>
</dbReference>
<comment type="catalytic activity">
    <reaction evidence="7 8">
        <text>[ThiS sulfur-carrier protein]-C-terminal-Gly-aminoethanethioate + 2-iminoacetate + 1-deoxy-D-xylulose 5-phosphate = [ThiS sulfur-carrier protein]-C-terminal Gly-Gly + 2-[(2R,5Z)-2-carboxy-4-methylthiazol-5(2H)-ylidene]ethyl phosphate + 2 H2O + H(+)</text>
        <dbReference type="Rhea" id="RHEA:26297"/>
        <dbReference type="Rhea" id="RHEA-COMP:12909"/>
        <dbReference type="Rhea" id="RHEA-COMP:19908"/>
        <dbReference type="ChEBI" id="CHEBI:15377"/>
        <dbReference type="ChEBI" id="CHEBI:15378"/>
        <dbReference type="ChEBI" id="CHEBI:57792"/>
        <dbReference type="ChEBI" id="CHEBI:62899"/>
        <dbReference type="ChEBI" id="CHEBI:77846"/>
        <dbReference type="ChEBI" id="CHEBI:90778"/>
        <dbReference type="ChEBI" id="CHEBI:232372"/>
        <dbReference type="EC" id="2.8.1.10"/>
    </reaction>
</comment>
<comment type="pathway">
    <text evidence="2 8">Cofactor biosynthesis; thiamine diphosphate biosynthesis.</text>
</comment>
<evidence type="ECO:0000256" key="2">
    <source>
        <dbReference type="ARBA" id="ARBA00004948"/>
    </source>
</evidence>
<dbReference type="GO" id="GO:0009229">
    <property type="term" value="P:thiamine diphosphate biosynthetic process"/>
    <property type="evidence" value="ECO:0007669"/>
    <property type="project" value="UniProtKB-UniRule"/>
</dbReference>
<dbReference type="PANTHER" id="PTHR34266">
    <property type="entry name" value="THIAZOLE SYNTHASE"/>
    <property type="match status" value="1"/>
</dbReference>
<dbReference type="InterPro" id="IPR013785">
    <property type="entry name" value="Aldolase_TIM"/>
</dbReference>
<accession>A0A9D1JY36</accession>
<evidence type="ECO:0000256" key="3">
    <source>
        <dbReference type="ARBA" id="ARBA00011960"/>
    </source>
</evidence>
<dbReference type="Gene3D" id="3.20.20.70">
    <property type="entry name" value="Aldolase class I"/>
    <property type="match status" value="1"/>
</dbReference>
<dbReference type="GO" id="GO:0005737">
    <property type="term" value="C:cytoplasm"/>
    <property type="evidence" value="ECO:0007669"/>
    <property type="project" value="UniProtKB-SubCell"/>
</dbReference>
<organism evidence="10 11">
    <name type="scientific">Candidatus Galligastranaerophilus intestinavium</name>
    <dbReference type="NCBI Taxonomy" id="2840836"/>
    <lineage>
        <taxon>Bacteria</taxon>
        <taxon>Candidatus Galligastranaerophilus</taxon>
    </lineage>
</organism>
<dbReference type="Pfam" id="PF05690">
    <property type="entry name" value="ThiG"/>
    <property type="match status" value="1"/>
</dbReference>
<sequence length="257" mass="27650">MDKIKIADREFSSRLMVGTGKFNDFETMQKAHLASGAEIVTVAIRRVNDKAQGHIGLMDYIDTNKYWLLPNTAGCSTVDEALRVARLSRAMGINNWIKLEVIPDPKFLLPDPIATLEAAKKLVEEGFTVLPYINADPILAKRLEEIGCATVMPLASPIGTGQGVKTLENIKIIIEQANIPVVVDAGIGVPSDASLVMEAGADFCLINTAIAKADDPVKMAEAFKYGVMAGRYAYEAGRIPKKAYASASSPLDGIIGK</sequence>
<protein>
    <recommendedName>
        <fullName evidence="3 8">Thiazole synthase</fullName>
        <ecNumber evidence="3 8">2.8.1.10</ecNumber>
    </recommendedName>
</protein>
<evidence type="ECO:0000256" key="7">
    <source>
        <dbReference type="ARBA" id="ARBA00049897"/>
    </source>
</evidence>
<gene>
    <name evidence="8" type="primary">thiG</name>
    <name evidence="10" type="ORF">IAA86_07225</name>
</gene>
<feature type="domain" description="Thiazole synthase ThiG" evidence="9">
    <location>
        <begin position="5"/>
        <end position="250"/>
    </location>
</feature>
<keyword evidence="6 8" id="KW-0704">Schiff base</keyword>
<dbReference type="EMBL" id="DVJQ01000061">
    <property type="protein sequence ID" value="HIS74795.1"/>
    <property type="molecule type" value="Genomic_DNA"/>
</dbReference>
<dbReference type="EC" id="2.8.1.10" evidence="3 8"/>
<comment type="similarity">
    <text evidence="8">Belongs to the ThiG family.</text>
</comment>
<feature type="binding site" evidence="8">
    <location>
        <begin position="207"/>
        <end position="208"/>
    </location>
    <ligand>
        <name>1-deoxy-D-xylulose 5-phosphate</name>
        <dbReference type="ChEBI" id="CHEBI:57792"/>
    </ligand>
</feature>
<evidence type="ECO:0000259" key="9">
    <source>
        <dbReference type="Pfam" id="PF05690"/>
    </source>
</evidence>
<evidence type="ECO:0000256" key="5">
    <source>
        <dbReference type="ARBA" id="ARBA00022977"/>
    </source>
</evidence>
<evidence type="ECO:0000256" key="1">
    <source>
        <dbReference type="ARBA" id="ARBA00002834"/>
    </source>
</evidence>
<dbReference type="InterPro" id="IPR008867">
    <property type="entry name" value="ThiG"/>
</dbReference>
<evidence type="ECO:0000256" key="6">
    <source>
        <dbReference type="ARBA" id="ARBA00023270"/>
    </source>
</evidence>
<comment type="subunit">
    <text evidence="8">Homotetramer. Forms heterodimers with either ThiH or ThiS.</text>
</comment>
<reference evidence="10" key="1">
    <citation type="submission" date="2020-10" db="EMBL/GenBank/DDBJ databases">
        <authorList>
            <person name="Gilroy R."/>
        </authorList>
    </citation>
    <scope>NUCLEOTIDE SEQUENCE</scope>
    <source>
        <strain evidence="10">CHK152-2871</strain>
    </source>
</reference>
<evidence type="ECO:0000313" key="11">
    <source>
        <dbReference type="Proteomes" id="UP000886865"/>
    </source>
</evidence>
<dbReference type="PANTHER" id="PTHR34266:SF2">
    <property type="entry name" value="THIAZOLE SYNTHASE"/>
    <property type="match status" value="1"/>
</dbReference>
<evidence type="ECO:0000256" key="8">
    <source>
        <dbReference type="HAMAP-Rule" id="MF_00443"/>
    </source>
</evidence>
<dbReference type="CDD" id="cd04728">
    <property type="entry name" value="ThiG"/>
    <property type="match status" value="1"/>
</dbReference>
<dbReference type="Proteomes" id="UP000886865">
    <property type="component" value="Unassembled WGS sequence"/>
</dbReference>
<evidence type="ECO:0000313" key="10">
    <source>
        <dbReference type="EMBL" id="HIS74795.1"/>
    </source>
</evidence>
<proteinExistence type="inferred from homology"/>
<keyword evidence="8" id="KW-0963">Cytoplasm</keyword>
<evidence type="ECO:0000256" key="4">
    <source>
        <dbReference type="ARBA" id="ARBA00022679"/>
    </source>
</evidence>
<reference evidence="10" key="2">
    <citation type="journal article" date="2021" name="PeerJ">
        <title>Extensive microbial diversity within the chicken gut microbiome revealed by metagenomics and culture.</title>
        <authorList>
            <person name="Gilroy R."/>
            <person name="Ravi A."/>
            <person name="Getino M."/>
            <person name="Pursley I."/>
            <person name="Horton D.L."/>
            <person name="Alikhan N.F."/>
            <person name="Baker D."/>
            <person name="Gharbi K."/>
            <person name="Hall N."/>
            <person name="Watson M."/>
            <person name="Adriaenssens E.M."/>
            <person name="Foster-Nyarko E."/>
            <person name="Jarju S."/>
            <person name="Secka A."/>
            <person name="Antonio M."/>
            <person name="Oren A."/>
            <person name="Chaudhuri R.R."/>
            <person name="La Ragione R."/>
            <person name="Hildebrand F."/>
            <person name="Pallen M.J."/>
        </authorList>
    </citation>
    <scope>NUCLEOTIDE SEQUENCE</scope>
    <source>
        <strain evidence="10">CHK152-2871</strain>
    </source>
</reference>